<organism evidence="2 3">
    <name type="scientific">Globodera pallida</name>
    <name type="common">Potato cyst nematode worm</name>
    <name type="synonym">Heterodera pallida</name>
    <dbReference type="NCBI Taxonomy" id="36090"/>
    <lineage>
        <taxon>Eukaryota</taxon>
        <taxon>Metazoa</taxon>
        <taxon>Ecdysozoa</taxon>
        <taxon>Nematoda</taxon>
        <taxon>Chromadorea</taxon>
        <taxon>Rhabditida</taxon>
        <taxon>Tylenchina</taxon>
        <taxon>Tylenchomorpha</taxon>
        <taxon>Tylenchoidea</taxon>
        <taxon>Heteroderidae</taxon>
        <taxon>Heteroderinae</taxon>
        <taxon>Globodera</taxon>
    </lineage>
</organism>
<evidence type="ECO:0000256" key="1">
    <source>
        <dbReference type="SAM" id="MobiDB-lite"/>
    </source>
</evidence>
<feature type="region of interest" description="Disordered" evidence="1">
    <location>
        <begin position="1"/>
        <end position="31"/>
    </location>
</feature>
<evidence type="ECO:0000313" key="3">
    <source>
        <dbReference type="WBParaSite" id="GPLIN_000909000"/>
    </source>
</evidence>
<feature type="region of interest" description="Disordered" evidence="1">
    <location>
        <begin position="57"/>
        <end position="91"/>
    </location>
</feature>
<reference evidence="2" key="2">
    <citation type="submission" date="2014-05" db="EMBL/GenBank/DDBJ databases">
        <title>The genome and life-stage specific transcriptomes of Globodera pallida elucidate key aspects of plant parasitism by a cyst nematode.</title>
        <authorList>
            <person name="Cotton J.A."/>
            <person name="Lilley C.J."/>
            <person name="Jones L.M."/>
            <person name="Kikuchi T."/>
            <person name="Reid A.J."/>
            <person name="Thorpe P."/>
            <person name="Tsai I.J."/>
            <person name="Beasley H."/>
            <person name="Blok V."/>
            <person name="Cock P.J.A."/>
            <person name="Van den Akker S.E."/>
            <person name="Holroyd N."/>
            <person name="Hunt M."/>
            <person name="Mantelin S."/>
            <person name="Naghra H."/>
            <person name="Pain A."/>
            <person name="Palomares-Rius J.E."/>
            <person name="Zarowiecki M."/>
            <person name="Berriman M."/>
            <person name="Jones J.T."/>
            <person name="Urwin P.E."/>
        </authorList>
    </citation>
    <scope>NUCLEOTIDE SEQUENCE [LARGE SCALE GENOMIC DNA]</scope>
    <source>
        <strain evidence="2">Lindley</strain>
    </source>
</reference>
<reference evidence="3" key="3">
    <citation type="submission" date="2016-06" db="UniProtKB">
        <authorList>
            <consortium name="WormBaseParasite"/>
        </authorList>
    </citation>
    <scope>IDENTIFICATION</scope>
</reference>
<keyword evidence="2" id="KW-1185">Reference proteome</keyword>
<proteinExistence type="predicted"/>
<feature type="compositionally biased region" description="Basic and acidic residues" evidence="1">
    <location>
        <begin position="22"/>
        <end position="31"/>
    </location>
</feature>
<reference evidence="2" key="1">
    <citation type="submission" date="2013-12" db="EMBL/GenBank/DDBJ databases">
        <authorList>
            <person name="Aslett M."/>
        </authorList>
    </citation>
    <scope>NUCLEOTIDE SEQUENCE [LARGE SCALE GENOMIC DNA]</scope>
    <source>
        <strain evidence="2">Lindley</strain>
    </source>
</reference>
<dbReference type="Proteomes" id="UP000050741">
    <property type="component" value="Unassembled WGS sequence"/>
</dbReference>
<feature type="compositionally biased region" description="Basic and acidic residues" evidence="1">
    <location>
        <begin position="68"/>
        <end position="91"/>
    </location>
</feature>
<sequence>MHQGADQGAEDDGPNGGMADEMTGHGLDKSISEADEVILRVAAPMRRLEWVPGTAGLAHQGLLGGDGDGGKRPERPQPREGRTGDQTARERKAVAVIGVQVGKQFD</sequence>
<protein>
    <submittedName>
        <fullName evidence="3">Uncharacterized protein</fullName>
    </submittedName>
</protein>
<dbReference type="WBParaSite" id="GPLIN_000909000">
    <property type="protein sequence ID" value="GPLIN_000909000"/>
    <property type="gene ID" value="GPLIN_000909000"/>
</dbReference>
<name>A0A183C894_GLOPA</name>
<accession>A0A183C894</accession>
<evidence type="ECO:0000313" key="2">
    <source>
        <dbReference type="Proteomes" id="UP000050741"/>
    </source>
</evidence>
<dbReference type="AlphaFoldDB" id="A0A183C894"/>